<feature type="domain" description="N-acetyltransferase" evidence="1">
    <location>
        <begin position="143"/>
        <end position="304"/>
    </location>
</feature>
<dbReference type="InterPro" id="IPR016181">
    <property type="entry name" value="Acyl_CoA_acyltransferase"/>
</dbReference>
<dbReference type="GO" id="GO:0016747">
    <property type="term" value="F:acyltransferase activity, transferring groups other than amino-acyl groups"/>
    <property type="evidence" value="ECO:0007669"/>
    <property type="project" value="InterPro"/>
</dbReference>
<dbReference type="Gene3D" id="3.40.630.30">
    <property type="match status" value="1"/>
</dbReference>
<reference evidence="3" key="1">
    <citation type="submission" date="2016-10" db="EMBL/GenBank/DDBJ databases">
        <title>The complete genome sequence of the rumen bacterium Butyrivibrio hungatei MB2003.</title>
        <authorList>
            <person name="Palevich N."/>
            <person name="Kelly W.J."/>
            <person name="Leahy S.C."/>
            <person name="Altermann E."/>
            <person name="Rakonjac J."/>
            <person name="Attwood G.T."/>
        </authorList>
    </citation>
    <scope>NUCLEOTIDE SEQUENCE [LARGE SCALE GENOMIC DNA]</scope>
    <source>
        <strain evidence="3">MB2003</strain>
    </source>
</reference>
<dbReference type="InterPro" id="IPR000182">
    <property type="entry name" value="GNAT_dom"/>
</dbReference>
<evidence type="ECO:0000259" key="1">
    <source>
        <dbReference type="PROSITE" id="PS51186"/>
    </source>
</evidence>
<keyword evidence="3" id="KW-1185">Reference proteome</keyword>
<dbReference type="PANTHER" id="PTHR43792:SF1">
    <property type="entry name" value="N-ACETYLTRANSFERASE DOMAIN-CONTAINING PROTEIN"/>
    <property type="match status" value="1"/>
</dbReference>
<dbReference type="KEGG" id="bhu:bhn_I0118"/>
<protein>
    <submittedName>
        <fullName evidence="2">GNAT family acetyltransferase</fullName>
    </submittedName>
</protein>
<evidence type="ECO:0000313" key="3">
    <source>
        <dbReference type="Proteomes" id="UP000179284"/>
    </source>
</evidence>
<dbReference type="AlphaFoldDB" id="A0A1D9NY79"/>
<proteinExistence type="predicted"/>
<accession>A0A1D9NY79</accession>
<gene>
    <name evidence="2" type="ORF">bhn_I0118</name>
</gene>
<dbReference type="Proteomes" id="UP000179284">
    <property type="component" value="Chromosome I"/>
</dbReference>
<dbReference type="PANTHER" id="PTHR43792">
    <property type="entry name" value="GNAT FAMILY, PUTATIVE (AFU_ORTHOLOGUE AFUA_3G00765)-RELATED-RELATED"/>
    <property type="match status" value="1"/>
</dbReference>
<organism evidence="2 3">
    <name type="scientific">Butyrivibrio hungatei</name>
    <dbReference type="NCBI Taxonomy" id="185008"/>
    <lineage>
        <taxon>Bacteria</taxon>
        <taxon>Bacillati</taxon>
        <taxon>Bacillota</taxon>
        <taxon>Clostridia</taxon>
        <taxon>Lachnospirales</taxon>
        <taxon>Lachnospiraceae</taxon>
        <taxon>Butyrivibrio</taxon>
    </lineage>
</organism>
<dbReference type="Pfam" id="PF13302">
    <property type="entry name" value="Acetyltransf_3"/>
    <property type="match status" value="1"/>
</dbReference>
<dbReference type="InterPro" id="IPR051531">
    <property type="entry name" value="N-acetyltransferase"/>
</dbReference>
<dbReference type="OrthoDB" id="9798081at2"/>
<sequence>MSFFYAQNPHIWYTFLEVAIVLNSIFFIYENEIIVPLVQDESAYVVEQGYSSAVFEASKFPENDYTSHKKTILIATDSQAKAKELSEKGFYVIGIAHAENTSYEFKGLKYIFTDISEVDIDSFVKAYQRYAGEPWEILKTERLVVRETTLEDVDEFYRLYADPEITRYMEGLFENPEDEKRYQKDYIDKVYGLMGFGVWTVVRRSDGVVVGRAGYSVRNGFDDIELGFLIGKEYQRQGYAMEVCSAILDYGKVVLQLDKVQTLVKAENKVSIHICEKLGFEQTDTVEVEENIYGQEYNAGQKVPFNECRHGTYVRMIKLLW</sequence>
<name>A0A1D9NY79_9FIRM</name>
<dbReference type="SUPFAM" id="SSF55729">
    <property type="entry name" value="Acyl-CoA N-acyltransferases (Nat)"/>
    <property type="match status" value="1"/>
</dbReference>
<dbReference type="PROSITE" id="PS51186">
    <property type="entry name" value="GNAT"/>
    <property type="match status" value="1"/>
</dbReference>
<evidence type="ECO:0000313" key="2">
    <source>
        <dbReference type="EMBL" id="AOZ95154.1"/>
    </source>
</evidence>
<dbReference type="EMBL" id="CP017831">
    <property type="protein sequence ID" value="AOZ95154.1"/>
    <property type="molecule type" value="Genomic_DNA"/>
</dbReference>